<gene>
    <name evidence="2" type="ORF">JMN32_08210</name>
</gene>
<dbReference type="PRINTS" id="PR00420">
    <property type="entry name" value="RNGMNOXGNASE"/>
</dbReference>
<feature type="domain" description="FAD-binding" evidence="1">
    <location>
        <begin position="3"/>
        <end position="315"/>
    </location>
</feature>
<accession>A0A937FXE5</accession>
<keyword evidence="3" id="KW-1185">Reference proteome</keyword>
<dbReference type="InterPro" id="IPR036188">
    <property type="entry name" value="FAD/NAD-bd_sf"/>
</dbReference>
<dbReference type="InterPro" id="IPR050407">
    <property type="entry name" value="Geranylgeranyl_reductase"/>
</dbReference>
<dbReference type="Pfam" id="PF01494">
    <property type="entry name" value="FAD_binding_3"/>
    <property type="match status" value="1"/>
</dbReference>
<protein>
    <submittedName>
        <fullName evidence="2">NAD(P)/FAD-dependent oxidoreductase</fullName>
    </submittedName>
</protein>
<dbReference type="PANTHER" id="PTHR42685:SF22">
    <property type="entry name" value="CONDITIONED MEDIUM FACTOR RECEPTOR 1"/>
    <property type="match status" value="1"/>
</dbReference>
<dbReference type="GO" id="GO:0071949">
    <property type="term" value="F:FAD binding"/>
    <property type="evidence" value="ECO:0007669"/>
    <property type="project" value="InterPro"/>
</dbReference>
<dbReference type="Proteomes" id="UP000614216">
    <property type="component" value="Unassembled WGS sequence"/>
</dbReference>
<dbReference type="RefSeq" id="WP_202855825.1">
    <property type="nucleotide sequence ID" value="NZ_JAEUGD010000023.1"/>
</dbReference>
<evidence type="ECO:0000313" key="2">
    <source>
        <dbReference type="EMBL" id="MBL6446288.1"/>
    </source>
</evidence>
<dbReference type="InterPro" id="IPR002938">
    <property type="entry name" value="FAD-bd"/>
</dbReference>
<comment type="caution">
    <text evidence="2">The sequence shown here is derived from an EMBL/GenBank/DDBJ whole genome shotgun (WGS) entry which is preliminary data.</text>
</comment>
<dbReference type="SUPFAM" id="SSF51905">
    <property type="entry name" value="FAD/NAD(P)-binding domain"/>
    <property type="match status" value="1"/>
</dbReference>
<name>A0A937FXE5_9BACT</name>
<reference evidence="2" key="1">
    <citation type="submission" date="2021-01" db="EMBL/GenBank/DDBJ databases">
        <title>Fulvivirga kasyanovii gen. nov., sp nov., a novel member of the phylum Bacteroidetes isolated from seawater in a mussel farm.</title>
        <authorList>
            <person name="Zhao L.-H."/>
            <person name="Wang Z.-J."/>
        </authorList>
    </citation>
    <scope>NUCLEOTIDE SEQUENCE</scope>
    <source>
        <strain evidence="2">29W222</strain>
    </source>
</reference>
<organism evidence="2 3">
    <name type="scientific">Fulvivirga marina</name>
    <dbReference type="NCBI Taxonomy" id="2494733"/>
    <lineage>
        <taxon>Bacteria</taxon>
        <taxon>Pseudomonadati</taxon>
        <taxon>Bacteroidota</taxon>
        <taxon>Cytophagia</taxon>
        <taxon>Cytophagales</taxon>
        <taxon>Fulvivirgaceae</taxon>
        <taxon>Fulvivirga</taxon>
    </lineage>
</organism>
<evidence type="ECO:0000259" key="1">
    <source>
        <dbReference type="Pfam" id="PF01494"/>
    </source>
</evidence>
<sequence length="371" mass="42217">MRKVIVIGGGLAGLVTSICLRKAGLPVTLIEKKTYPFHRVCGEYISNEVCGFLERLQIFPDHVRPSLITRLQITSVNGKSAFLPLDMGGFGLSRFEMDYFMYQKAVDMGVEFILQSQAGAVRFEENKFLVDIEGASSMEAEVVVGAFGKRSRLDKQMGRRFLVKRSPYIGVKYHIQYDQHPDDLIALHNFKNGYCGINKIEEDKYNLCYLSARSNLSKSSDISDMEDHILSQNPHLKRIFTEAKFLFERPEVINEISFETKESVDQHVLMCGDAAGMITPLCGNGMAMAIRSAKTLSGEIINYFHNHHSREKLESNYGQRWRVLFERRLWAGRQIQKLFGSEHASNLAVLIARRSRFIADFLIKQTHGEAF</sequence>
<dbReference type="AlphaFoldDB" id="A0A937FXE5"/>
<proteinExistence type="predicted"/>
<evidence type="ECO:0000313" key="3">
    <source>
        <dbReference type="Proteomes" id="UP000614216"/>
    </source>
</evidence>
<dbReference type="Gene3D" id="3.50.50.60">
    <property type="entry name" value="FAD/NAD(P)-binding domain"/>
    <property type="match status" value="1"/>
</dbReference>
<dbReference type="EMBL" id="JAEUGD010000023">
    <property type="protein sequence ID" value="MBL6446288.1"/>
    <property type="molecule type" value="Genomic_DNA"/>
</dbReference>
<dbReference type="PANTHER" id="PTHR42685">
    <property type="entry name" value="GERANYLGERANYL DIPHOSPHATE REDUCTASE"/>
    <property type="match status" value="1"/>
</dbReference>